<dbReference type="Gramene" id="OGLUM01G03660.1">
    <property type="protein sequence ID" value="OGLUM01G03660.1"/>
    <property type="gene ID" value="OGLUM01G03660"/>
</dbReference>
<keyword evidence="2" id="KW-1185">Reference proteome</keyword>
<reference evidence="1" key="2">
    <citation type="submission" date="2015-04" db="UniProtKB">
        <authorList>
            <consortium name="EnsemblPlants"/>
        </authorList>
    </citation>
    <scope>IDENTIFICATION</scope>
</reference>
<evidence type="ECO:0000313" key="1">
    <source>
        <dbReference type="EnsemblPlants" id="OGLUM01G03660.1"/>
    </source>
</evidence>
<organism evidence="1">
    <name type="scientific">Oryza glumipatula</name>
    <dbReference type="NCBI Taxonomy" id="40148"/>
    <lineage>
        <taxon>Eukaryota</taxon>
        <taxon>Viridiplantae</taxon>
        <taxon>Streptophyta</taxon>
        <taxon>Embryophyta</taxon>
        <taxon>Tracheophyta</taxon>
        <taxon>Spermatophyta</taxon>
        <taxon>Magnoliopsida</taxon>
        <taxon>Liliopsida</taxon>
        <taxon>Poales</taxon>
        <taxon>Poaceae</taxon>
        <taxon>BOP clade</taxon>
        <taxon>Oryzoideae</taxon>
        <taxon>Oryzeae</taxon>
        <taxon>Oryzinae</taxon>
        <taxon>Oryza</taxon>
    </lineage>
</organism>
<name>A0A0D9Y3C5_9ORYZ</name>
<protein>
    <submittedName>
        <fullName evidence="1">Uncharacterized protein</fullName>
    </submittedName>
</protein>
<dbReference type="STRING" id="40148.A0A0D9Y3C5"/>
<dbReference type="EnsemblPlants" id="OGLUM01G03660.1">
    <property type="protein sequence ID" value="OGLUM01G03660.1"/>
    <property type="gene ID" value="OGLUM01G03660"/>
</dbReference>
<proteinExistence type="predicted"/>
<dbReference type="HOGENOM" id="CLU_2389726_0_0_1"/>
<dbReference type="Proteomes" id="UP000026961">
    <property type="component" value="Chromosome 1"/>
</dbReference>
<sequence length="94" mass="10584">MFTRMTFSGIQWICTRLGLISIPPRKADPTIWLQEEENDSDVKHTSTKTIIIQQCLARHIVLKATTRERIVLSEAVSEMNISGLGCLAMKNIAL</sequence>
<dbReference type="AlphaFoldDB" id="A0A0D9Y3C5"/>
<reference evidence="1" key="1">
    <citation type="submission" date="2013-08" db="EMBL/GenBank/DDBJ databases">
        <title>Oryza genome evolution.</title>
        <authorList>
            <person name="Wing R.A."/>
            <person name="Panaud O."/>
            <person name="Oliveira A.C."/>
        </authorList>
    </citation>
    <scope>NUCLEOTIDE SEQUENCE</scope>
</reference>
<accession>A0A0D9Y3C5</accession>
<reference evidence="1" key="3">
    <citation type="submission" date="2018-05" db="EMBL/GenBank/DDBJ databases">
        <title>OgluRS3 (Oryza glumaepatula Reference Sequence Version 3).</title>
        <authorList>
            <person name="Zhang J."/>
            <person name="Kudrna D."/>
            <person name="Lee S."/>
            <person name="Talag J."/>
            <person name="Welchert J."/>
            <person name="Wing R.A."/>
        </authorList>
    </citation>
    <scope>NUCLEOTIDE SEQUENCE [LARGE SCALE GENOMIC DNA]</scope>
</reference>
<evidence type="ECO:0000313" key="2">
    <source>
        <dbReference type="Proteomes" id="UP000026961"/>
    </source>
</evidence>